<dbReference type="InterPro" id="IPR002773">
    <property type="entry name" value="Deoxyhypusine_synthase"/>
</dbReference>
<dbReference type="GO" id="GO:0005737">
    <property type="term" value="C:cytoplasm"/>
    <property type="evidence" value="ECO:0007669"/>
    <property type="project" value="TreeGrafter"/>
</dbReference>
<dbReference type="Proteomes" id="UP000078561">
    <property type="component" value="Unassembled WGS sequence"/>
</dbReference>
<protein>
    <recommendedName>
        <fullName evidence="6">deoxyhypusine synthase</fullName>
        <ecNumber evidence="6">2.5.1.46</ecNumber>
    </recommendedName>
</protein>
<evidence type="ECO:0000256" key="4">
    <source>
        <dbReference type="ARBA" id="ARBA00005041"/>
    </source>
</evidence>
<dbReference type="STRING" id="4829.A0A168RG63"/>
<dbReference type="EC" id="2.5.1.46" evidence="6"/>
<evidence type="ECO:0000256" key="7">
    <source>
        <dbReference type="ARBA" id="ARBA00022679"/>
    </source>
</evidence>
<name>A0A168RG63_ABSGL</name>
<dbReference type="InterPro" id="IPR036982">
    <property type="entry name" value="Deoxyhypusine_synthase_sf"/>
</dbReference>
<keyword evidence="8" id="KW-0520">NAD</keyword>
<comment type="pathway">
    <text evidence="4">Protein modification; eIF5A hypusination.</text>
</comment>
<keyword evidence="7" id="KW-0808">Transferase</keyword>
<comment type="catalytic activity">
    <reaction evidence="1">
        <text>[eIF5A protein]-L-lysine + spermidine = [eIF5A protein]-deoxyhypusine + propane-1,3-diamine</text>
        <dbReference type="Rhea" id="RHEA:33299"/>
        <dbReference type="Rhea" id="RHEA-COMP:10143"/>
        <dbReference type="Rhea" id="RHEA-COMP:10144"/>
        <dbReference type="ChEBI" id="CHEBI:29969"/>
        <dbReference type="ChEBI" id="CHEBI:57484"/>
        <dbReference type="ChEBI" id="CHEBI:57834"/>
        <dbReference type="ChEBI" id="CHEBI:82657"/>
        <dbReference type="EC" id="2.5.1.46"/>
    </reaction>
</comment>
<dbReference type="SUPFAM" id="SSF52467">
    <property type="entry name" value="DHS-like NAD/FAD-binding domain"/>
    <property type="match status" value="1"/>
</dbReference>
<reference evidence="10" key="1">
    <citation type="submission" date="2016-04" db="EMBL/GenBank/DDBJ databases">
        <authorList>
            <person name="Evans L.H."/>
            <person name="Alamgir A."/>
            <person name="Owens N."/>
            <person name="Weber N.D."/>
            <person name="Virtaneva K."/>
            <person name="Barbian K."/>
            <person name="Babar A."/>
            <person name="Rosenke K."/>
        </authorList>
    </citation>
    <scope>NUCLEOTIDE SEQUENCE [LARGE SCALE GENOMIC DNA]</scope>
    <source>
        <strain evidence="10">CBS 101.48</strain>
    </source>
</reference>
<dbReference type="AlphaFoldDB" id="A0A168RG63"/>
<comment type="function">
    <text evidence="3">Catalyzes the NAD-dependent oxidative cleavage of spermidine and the subsequent transfer of the butylamine moiety of spermidine to the epsilon-amino group of a specific lysine residue of the eIF-5A precursor protein to form the intermediate deoxyhypusine residue.</text>
</comment>
<keyword evidence="11" id="KW-1185">Reference proteome</keyword>
<dbReference type="EMBL" id="LT554635">
    <property type="protein sequence ID" value="SAM06819.1"/>
    <property type="molecule type" value="Genomic_DNA"/>
</dbReference>
<evidence type="ECO:0000256" key="6">
    <source>
        <dbReference type="ARBA" id="ARBA00012683"/>
    </source>
</evidence>
<dbReference type="GO" id="GO:0034038">
    <property type="term" value="F:deoxyhypusine synthase activity"/>
    <property type="evidence" value="ECO:0007669"/>
    <property type="project" value="UniProtKB-EC"/>
</dbReference>
<dbReference type="OMA" id="HSIINAN"/>
<evidence type="ECO:0000256" key="2">
    <source>
        <dbReference type="ARBA" id="ARBA00001911"/>
    </source>
</evidence>
<organism evidence="10">
    <name type="scientific">Absidia glauca</name>
    <name type="common">Pin mould</name>
    <dbReference type="NCBI Taxonomy" id="4829"/>
    <lineage>
        <taxon>Eukaryota</taxon>
        <taxon>Fungi</taxon>
        <taxon>Fungi incertae sedis</taxon>
        <taxon>Mucoromycota</taxon>
        <taxon>Mucoromycotina</taxon>
        <taxon>Mucoromycetes</taxon>
        <taxon>Mucorales</taxon>
        <taxon>Cunninghamellaceae</taxon>
        <taxon>Absidia</taxon>
    </lineage>
</organism>
<keyword evidence="9" id="KW-0386">Hypusine biosynthesis</keyword>
<dbReference type="PANTHER" id="PTHR11703">
    <property type="entry name" value="DEOXYHYPUSINE SYNTHASE"/>
    <property type="match status" value="1"/>
</dbReference>
<evidence type="ECO:0000313" key="10">
    <source>
        <dbReference type="EMBL" id="SAM06819.1"/>
    </source>
</evidence>
<gene>
    <name evidence="10" type="primary">ABSGL_12532.1 scaffold 12955</name>
</gene>
<dbReference type="FunFam" id="3.40.910.10:FF:000001">
    <property type="entry name" value="Probable deoxyhypusine synthase"/>
    <property type="match status" value="1"/>
</dbReference>
<dbReference type="InterPro" id="IPR029035">
    <property type="entry name" value="DHS-like_NAD/FAD-binding_dom"/>
</dbReference>
<dbReference type="OrthoDB" id="294378at2759"/>
<evidence type="ECO:0000256" key="8">
    <source>
        <dbReference type="ARBA" id="ARBA00023027"/>
    </source>
</evidence>
<evidence type="ECO:0000313" key="11">
    <source>
        <dbReference type="Proteomes" id="UP000078561"/>
    </source>
</evidence>
<dbReference type="NCBIfam" id="TIGR00321">
    <property type="entry name" value="dhys"/>
    <property type="match status" value="1"/>
</dbReference>
<dbReference type="PANTHER" id="PTHR11703:SF0">
    <property type="entry name" value="DEOXYHYPUSINE SYNTHASE"/>
    <property type="match status" value="1"/>
</dbReference>
<evidence type="ECO:0000256" key="1">
    <source>
        <dbReference type="ARBA" id="ARBA00000952"/>
    </source>
</evidence>
<evidence type="ECO:0000256" key="5">
    <source>
        <dbReference type="ARBA" id="ARBA00009892"/>
    </source>
</evidence>
<dbReference type="Gene3D" id="3.40.910.10">
    <property type="entry name" value="Deoxyhypusine synthase"/>
    <property type="match status" value="1"/>
</dbReference>
<accession>A0A168RG63</accession>
<comment type="cofactor">
    <cofactor evidence="2">
        <name>NAD(+)</name>
        <dbReference type="ChEBI" id="CHEBI:57540"/>
    </cofactor>
</comment>
<comment type="similarity">
    <text evidence="5">Belongs to the deoxyhypusine synthase family.</text>
</comment>
<dbReference type="Pfam" id="PF01916">
    <property type="entry name" value="DS"/>
    <property type="match status" value="1"/>
</dbReference>
<evidence type="ECO:0000256" key="9">
    <source>
        <dbReference type="ARBA" id="ARBA00023256"/>
    </source>
</evidence>
<evidence type="ECO:0000256" key="3">
    <source>
        <dbReference type="ARBA" id="ARBA00002823"/>
    </source>
</evidence>
<sequence length="375" mass="41903">MSTNNNDPTGAQAAVFVESVEMPKDALLVEGPDFNKPLSLHDLLHSYKAMGFQASSLGEAMEIVEKMASARWLFSIEGIQWRLSDEPVAEDEPEEYRDPKVREQTKCKIFLGYTSNLVSSGVREVIKFLVQHKLVDVVVATAGGVEEDFIKCLAPTYLGDFNLKGSDLRKQGLNRIGNLLVPNNNYCKFEDWVIPILDKMLEEQKTKDMIWTPSKMIKRLGEEINDESSIYYWCAKNDIPVYCPAITDGSLGDMIYFHSYKNPGLIVDIAGDIRSMNNEAVFAKKTGMIILGGGIIKHHICNANLMRNGADYSVFINTAQEYDGSDAGARPDEAVSWGKIKANSQMVKVYAEASLVFPLIVANTFAKHFHQQQQQ</sequence>
<proteinExistence type="inferred from homology"/>
<dbReference type="InParanoid" id="A0A168RG63"/>
<dbReference type="FunCoup" id="A0A168RG63">
    <property type="interactions" value="748"/>
</dbReference>